<dbReference type="GO" id="GO:0009307">
    <property type="term" value="P:DNA restriction-modification system"/>
    <property type="evidence" value="ECO:0007669"/>
    <property type="project" value="UniProtKB-KW"/>
</dbReference>
<dbReference type="InterPro" id="IPR051537">
    <property type="entry name" value="DNA_Adenine_Mtase"/>
</dbReference>
<name>A0A2W4RW56_9GAMM</name>
<evidence type="ECO:0000256" key="6">
    <source>
        <dbReference type="ARBA" id="ARBA00022747"/>
    </source>
</evidence>
<dbReference type="GO" id="GO:0032259">
    <property type="term" value="P:methylation"/>
    <property type="evidence" value="ECO:0007669"/>
    <property type="project" value="UniProtKB-KW"/>
</dbReference>
<proteinExistence type="inferred from homology"/>
<gene>
    <name evidence="9" type="ORF">DM484_00055</name>
</gene>
<dbReference type="GO" id="GO:0008170">
    <property type="term" value="F:N-methyltransferase activity"/>
    <property type="evidence" value="ECO:0007669"/>
    <property type="project" value="InterPro"/>
</dbReference>
<organism evidence="9 10">
    <name type="scientific">Candidatus Methylumidiphilus alinenensis</name>
    <dbReference type="NCBI Taxonomy" id="2202197"/>
    <lineage>
        <taxon>Bacteria</taxon>
        <taxon>Pseudomonadati</taxon>
        <taxon>Pseudomonadota</taxon>
        <taxon>Gammaproteobacteria</taxon>
        <taxon>Methylococcales</taxon>
        <taxon>Candidatus Methylumidiphilus</taxon>
    </lineage>
</organism>
<feature type="domain" description="DNA methylase adenine-specific" evidence="8">
    <location>
        <begin position="98"/>
        <end position="377"/>
    </location>
</feature>
<dbReference type="Proteomes" id="UP000249396">
    <property type="component" value="Unassembled WGS sequence"/>
</dbReference>
<evidence type="ECO:0000313" key="9">
    <source>
        <dbReference type="EMBL" id="PZN88255.1"/>
    </source>
</evidence>
<protein>
    <recommendedName>
        <fullName evidence="2">site-specific DNA-methyltransferase (adenine-specific)</fullName>
        <ecNumber evidence="2">2.1.1.72</ecNumber>
    </recommendedName>
</protein>
<reference evidence="9 10" key="1">
    <citation type="journal article" date="2018" name="Aquat. Microb. Ecol.">
        <title>Gammaproteobacterial methanotrophs dominate.</title>
        <authorList>
            <person name="Rissanen A.J."/>
            <person name="Saarenheimo J."/>
            <person name="Tiirola M."/>
            <person name="Peura S."/>
            <person name="Aalto S.L."/>
            <person name="Karvinen A."/>
            <person name="Nykanen H."/>
        </authorList>
    </citation>
    <scope>NUCLEOTIDE SEQUENCE [LARGE SCALE GENOMIC DNA]</scope>
    <source>
        <strain evidence="9">AMbin10</strain>
    </source>
</reference>
<comment type="similarity">
    <text evidence="1">Belongs to the N(4)/N(6)-methyltransferase family.</text>
</comment>
<evidence type="ECO:0000256" key="1">
    <source>
        <dbReference type="ARBA" id="ARBA00006594"/>
    </source>
</evidence>
<comment type="catalytic activity">
    <reaction evidence="7">
        <text>a 2'-deoxyadenosine in DNA + S-adenosyl-L-methionine = an N(6)-methyl-2'-deoxyadenosine in DNA + S-adenosyl-L-homocysteine + H(+)</text>
        <dbReference type="Rhea" id="RHEA:15197"/>
        <dbReference type="Rhea" id="RHEA-COMP:12418"/>
        <dbReference type="Rhea" id="RHEA-COMP:12419"/>
        <dbReference type="ChEBI" id="CHEBI:15378"/>
        <dbReference type="ChEBI" id="CHEBI:57856"/>
        <dbReference type="ChEBI" id="CHEBI:59789"/>
        <dbReference type="ChEBI" id="CHEBI:90615"/>
        <dbReference type="ChEBI" id="CHEBI:90616"/>
        <dbReference type="EC" id="2.1.1.72"/>
    </reaction>
</comment>
<dbReference type="InterPro" id="IPR029063">
    <property type="entry name" value="SAM-dependent_MTases_sf"/>
</dbReference>
<evidence type="ECO:0000259" key="8">
    <source>
        <dbReference type="Pfam" id="PF02384"/>
    </source>
</evidence>
<evidence type="ECO:0000256" key="4">
    <source>
        <dbReference type="ARBA" id="ARBA00022679"/>
    </source>
</evidence>
<dbReference type="PRINTS" id="PR00507">
    <property type="entry name" value="N12N6MTFRASE"/>
</dbReference>
<accession>A0A2W4RW56</accession>
<feature type="non-terminal residue" evidence="9">
    <location>
        <position position="1"/>
    </location>
</feature>
<dbReference type="EMBL" id="QJPH01000008">
    <property type="protein sequence ID" value="PZN88255.1"/>
    <property type="molecule type" value="Genomic_DNA"/>
</dbReference>
<dbReference type="InterPro" id="IPR003356">
    <property type="entry name" value="DNA_methylase_A-5"/>
</dbReference>
<dbReference type="GO" id="GO:0003677">
    <property type="term" value="F:DNA binding"/>
    <property type="evidence" value="ECO:0007669"/>
    <property type="project" value="InterPro"/>
</dbReference>
<dbReference type="Gene3D" id="3.40.50.150">
    <property type="entry name" value="Vaccinia Virus protein VP39"/>
    <property type="match status" value="1"/>
</dbReference>
<comment type="caution">
    <text evidence="9">The sequence shown here is derived from an EMBL/GenBank/DDBJ whole genome shotgun (WGS) entry which is preliminary data.</text>
</comment>
<evidence type="ECO:0000256" key="5">
    <source>
        <dbReference type="ARBA" id="ARBA00022691"/>
    </source>
</evidence>
<evidence type="ECO:0000256" key="7">
    <source>
        <dbReference type="ARBA" id="ARBA00047942"/>
    </source>
</evidence>
<dbReference type="GO" id="GO:0009007">
    <property type="term" value="F:site-specific DNA-methyltransferase (adenine-specific) activity"/>
    <property type="evidence" value="ECO:0007669"/>
    <property type="project" value="UniProtKB-EC"/>
</dbReference>
<keyword evidence="4 9" id="KW-0808">Transferase</keyword>
<dbReference type="PANTHER" id="PTHR42933:SF3">
    <property type="entry name" value="TYPE I RESTRICTION ENZYME MJAVIII METHYLASE SUBUNIT"/>
    <property type="match status" value="1"/>
</dbReference>
<keyword evidence="5" id="KW-0949">S-adenosyl-L-methionine</keyword>
<dbReference type="SUPFAM" id="SSF53335">
    <property type="entry name" value="S-adenosyl-L-methionine-dependent methyltransferases"/>
    <property type="match status" value="1"/>
</dbReference>
<dbReference type="Pfam" id="PF02384">
    <property type="entry name" value="N6_Mtase"/>
    <property type="match status" value="1"/>
</dbReference>
<keyword evidence="6" id="KW-0680">Restriction system</keyword>
<sequence length="397" mass="45973">YKDKHQGEALDMLLNKVAGQRFHNHSALTFEKLKGDPDNIHLHLVSYIQSFSKNVWTIFDYFEFTNEIERMREHNILYLVVTRFCDVDLHPDRIRNTDMGILFEDLIRRFNEQANETAGDHFTPREVIRLMVNLLFMHDDDLLTKPGTLRKLLDPTCGTGGMLSEARKYLREHNLTAKLYVYGQDYNKRSYAVAASDLLLKEGQEERERTSRIEFGDSLVDDHFPSYDADTKGRFDYFLANPPFGVDWKRQQKEIVREHEKLGFAGRFGAGLPRVNDGALLFLQHMVSKFEPVNPKENRDGSRLAIVFNGSPLFTGGAGSGESEIRRWIIENDWLEAIVALPEQMFYNTGIGTYIWVVTNRKEPRRKGKIQLLDARECWVPLRRSLGDKRRKLAGGE</sequence>
<dbReference type="PANTHER" id="PTHR42933">
    <property type="entry name" value="SLR6095 PROTEIN"/>
    <property type="match status" value="1"/>
</dbReference>
<feature type="non-terminal residue" evidence="9">
    <location>
        <position position="397"/>
    </location>
</feature>
<dbReference type="AlphaFoldDB" id="A0A2W4RW56"/>
<evidence type="ECO:0000313" key="10">
    <source>
        <dbReference type="Proteomes" id="UP000249396"/>
    </source>
</evidence>
<evidence type="ECO:0000256" key="2">
    <source>
        <dbReference type="ARBA" id="ARBA00011900"/>
    </source>
</evidence>
<dbReference type="EC" id="2.1.1.72" evidence="2"/>
<keyword evidence="3 9" id="KW-0489">Methyltransferase</keyword>
<evidence type="ECO:0000256" key="3">
    <source>
        <dbReference type="ARBA" id="ARBA00022603"/>
    </source>
</evidence>